<dbReference type="EMBL" id="LGUA01002385">
    <property type="protein sequence ID" value="OAX77535.1"/>
    <property type="molecule type" value="Genomic_DNA"/>
</dbReference>
<gene>
    <name evidence="1" type="ORF">ACJ72_08165</name>
</gene>
<sequence>MPPQDDFQPTATRTREYYPTILWTARLSITKLKVSSRSSPEETVICGLEDRPLDPGRGAIDPFTGLLQIQKISMPGLEMTDAAMLLTREGFNGNDKVES</sequence>
<protein>
    <submittedName>
        <fullName evidence="1">Uncharacterized protein</fullName>
    </submittedName>
</protein>
<accession>A0A1B7NL71</accession>
<keyword evidence="2" id="KW-1185">Reference proteome</keyword>
<dbReference type="AlphaFoldDB" id="A0A1B7NL71"/>
<comment type="caution">
    <text evidence="1">The sequence shown here is derived from an EMBL/GenBank/DDBJ whole genome shotgun (WGS) entry which is preliminary data.</text>
</comment>
<name>A0A1B7NL71_9EURO</name>
<proteinExistence type="predicted"/>
<dbReference type="Proteomes" id="UP000091918">
    <property type="component" value="Unassembled WGS sequence"/>
</dbReference>
<evidence type="ECO:0000313" key="1">
    <source>
        <dbReference type="EMBL" id="OAX77535.1"/>
    </source>
</evidence>
<evidence type="ECO:0000313" key="2">
    <source>
        <dbReference type="Proteomes" id="UP000091918"/>
    </source>
</evidence>
<reference evidence="1 2" key="1">
    <citation type="submission" date="2015-07" db="EMBL/GenBank/DDBJ databases">
        <title>Emmonsia species relationships and genome sequence.</title>
        <authorList>
            <person name="Cuomo C.A."/>
            <person name="Schwartz I.S."/>
            <person name="Kenyon C."/>
            <person name="de Hoog G.S."/>
            <person name="Govender N.P."/>
            <person name="Botha A."/>
            <person name="Moreno L."/>
            <person name="de Vries M."/>
            <person name="Munoz J.F."/>
            <person name="Stielow J.B."/>
        </authorList>
    </citation>
    <scope>NUCLEOTIDE SEQUENCE [LARGE SCALE GENOMIC DNA]</scope>
    <source>
        <strain evidence="1 2">CBS 136260</strain>
    </source>
</reference>
<organism evidence="1 2">
    <name type="scientific">Emergomyces africanus</name>
    <dbReference type="NCBI Taxonomy" id="1955775"/>
    <lineage>
        <taxon>Eukaryota</taxon>
        <taxon>Fungi</taxon>
        <taxon>Dikarya</taxon>
        <taxon>Ascomycota</taxon>
        <taxon>Pezizomycotina</taxon>
        <taxon>Eurotiomycetes</taxon>
        <taxon>Eurotiomycetidae</taxon>
        <taxon>Onygenales</taxon>
        <taxon>Ajellomycetaceae</taxon>
        <taxon>Emergomyces</taxon>
    </lineage>
</organism>